<dbReference type="OrthoDB" id="9797825at2"/>
<dbReference type="RefSeq" id="WP_079570965.1">
    <property type="nucleotide sequence ID" value="NZ_LT670818.1"/>
</dbReference>
<organism evidence="4 5">
    <name type="scientific">Bradyrhizobium erythrophlei</name>
    <dbReference type="NCBI Taxonomy" id="1437360"/>
    <lineage>
        <taxon>Bacteria</taxon>
        <taxon>Pseudomonadati</taxon>
        <taxon>Pseudomonadota</taxon>
        <taxon>Alphaproteobacteria</taxon>
        <taxon>Hyphomicrobiales</taxon>
        <taxon>Nitrobacteraceae</taxon>
        <taxon>Bradyrhizobium</taxon>
    </lineage>
</organism>
<sequence>MRELFDEVAGKSPLDPEELVRRATRTPRRKRFYARARAAEGKDGFAITLDDKPIRTPSGRQVVVPNKEIADAIVAEWEAQQEFIEPLTMPLTRFANSVVDAVVDRVEAVTDDLAKYFQSDLLFYRAGHPEALVAREAALWDPVVFWAADTLSAHFILAEGIVHVRQPETAVAAARAALPKDPWSIAALYVITTLTGSALLALALQHGGVDPDQVWAAAHVDEDWNSEKWGVDDEVAARRAARLVDFRAAARIVGALNPVLG</sequence>
<dbReference type="PANTHER" id="PTHR21013:SF10">
    <property type="entry name" value="ATP SYNTHASE MITOCHONDRIAL F1 COMPLEX ASSEMBLY FACTOR 2"/>
    <property type="match status" value="1"/>
</dbReference>
<accession>A0A1M5TGZ6</accession>
<gene>
    <name evidence="4" type="ORF">SAMN05444169_7778</name>
</gene>
<proteinExistence type="inferred from homology"/>
<evidence type="ECO:0000313" key="5">
    <source>
        <dbReference type="Proteomes" id="UP000190675"/>
    </source>
</evidence>
<dbReference type="Gene3D" id="3.30.2180.10">
    <property type="entry name" value="ATP12-like"/>
    <property type="match status" value="1"/>
</dbReference>
<evidence type="ECO:0000256" key="1">
    <source>
        <dbReference type="ARBA" id="ARBA00008231"/>
    </source>
</evidence>
<dbReference type="AlphaFoldDB" id="A0A1M5TGZ6"/>
<evidence type="ECO:0000256" key="3">
    <source>
        <dbReference type="ARBA" id="ARBA00023186"/>
    </source>
</evidence>
<reference evidence="4 5" key="1">
    <citation type="submission" date="2016-11" db="EMBL/GenBank/DDBJ databases">
        <authorList>
            <person name="Jaros S."/>
            <person name="Januszkiewicz K."/>
            <person name="Wedrychowicz H."/>
        </authorList>
    </citation>
    <scope>NUCLEOTIDE SEQUENCE [LARGE SCALE GENOMIC DNA]</scope>
    <source>
        <strain evidence="4 5">GAS242</strain>
    </source>
</reference>
<protein>
    <submittedName>
        <fullName evidence="4">Chaperone required for the assembly of the F1-ATPase</fullName>
    </submittedName>
</protein>
<dbReference type="InterPro" id="IPR042272">
    <property type="entry name" value="ATP12_ATP_synth-F1-assembly_N"/>
</dbReference>
<keyword evidence="2" id="KW-0809">Transit peptide</keyword>
<dbReference type="InterPro" id="IPR011419">
    <property type="entry name" value="ATP12_ATP_synth-F1-assembly"/>
</dbReference>
<dbReference type="Gene3D" id="1.10.3580.10">
    <property type="entry name" value="ATP12 ATPase"/>
    <property type="match status" value="1"/>
</dbReference>
<dbReference type="Pfam" id="PF07542">
    <property type="entry name" value="ATP12"/>
    <property type="match status" value="1"/>
</dbReference>
<keyword evidence="3" id="KW-0143">Chaperone</keyword>
<evidence type="ECO:0000313" key="4">
    <source>
        <dbReference type="EMBL" id="SHH49994.1"/>
    </source>
</evidence>
<dbReference type="Proteomes" id="UP000190675">
    <property type="component" value="Chromosome I"/>
</dbReference>
<dbReference type="SUPFAM" id="SSF160909">
    <property type="entry name" value="ATP12-like"/>
    <property type="match status" value="1"/>
</dbReference>
<comment type="similarity">
    <text evidence="1">Belongs to the ATP12 family.</text>
</comment>
<evidence type="ECO:0000256" key="2">
    <source>
        <dbReference type="ARBA" id="ARBA00022946"/>
    </source>
</evidence>
<dbReference type="GO" id="GO:0043461">
    <property type="term" value="P:proton-transporting ATP synthase complex assembly"/>
    <property type="evidence" value="ECO:0007669"/>
    <property type="project" value="InterPro"/>
</dbReference>
<dbReference type="PANTHER" id="PTHR21013">
    <property type="entry name" value="ATP SYNTHASE MITOCHONDRIAL F1 COMPLEX ASSEMBLY FACTOR 2/ATP12 PROTEIN, MITOCHONDRIAL PRECURSOR"/>
    <property type="match status" value="1"/>
</dbReference>
<name>A0A1M5TGZ6_9BRAD</name>
<dbReference type="EMBL" id="LT670818">
    <property type="protein sequence ID" value="SHH49994.1"/>
    <property type="molecule type" value="Genomic_DNA"/>
</dbReference>
<dbReference type="InterPro" id="IPR023335">
    <property type="entry name" value="ATP12_ortho_dom_sf"/>
</dbReference>